<evidence type="ECO:0000313" key="2">
    <source>
        <dbReference type="EMBL" id="XAU13929.1"/>
    </source>
</evidence>
<evidence type="ECO:0000313" key="3">
    <source>
        <dbReference type="Proteomes" id="UP001447842"/>
    </source>
</evidence>
<dbReference type="InterPro" id="IPR008869">
    <property type="entry name" value="MlaC/ttg2D"/>
</dbReference>
<gene>
    <name evidence="2" type="ORF">WCY31_06630</name>
</gene>
<accession>A0ABZ3H736</accession>
<dbReference type="RefSeq" id="WP_345971735.1">
    <property type="nucleotide sequence ID" value="NZ_CP147920.1"/>
</dbReference>
<dbReference type="PANTHER" id="PTHR36573:SF1">
    <property type="entry name" value="INTERMEMBRANE PHOSPHOLIPID TRANSPORT SYSTEM BINDING PROTEIN MLAC"/>
    <property type="match status" value="1"/>
</dbReference>
<protein>
    <submittedName>
        <fullName evidence="2">ABC transporter substrate-binding protein</fullName>
    </submittedName>
</protein>
<dbReference type="Gene3D" id="3.10.450.710">
    <property type="entry name" value="Tgt2/MlaC"/>
    <property type="match status" value="1"/>
</dbReference>
<dbReference type="PANTHER" id="PTHR36573">
    <property type="entry name" value="INTERMEMBRANE PHOSPHOLIPID TRANSPORT SYSTEM BINDING PROTEIN MLAC"/>
    <property type="match status" value="1"/>
</dbReference>
<name>A0ABZ3H736_9BACT</name>
<proteinExistence type="predicted"/>
<keyword evidence="3" id="KW-1185">Reference proteome</keyword>
<feature type="signal peptide" evidence="1">
    <location>
        <begin position="1"/>
        <end position="22"/>
    </location>
</feature>
<dbReference type="EMBL" id="CP147920">
    <property type="protein sequence ID" value="XAU13929.1"/>
    <property type="molecule type" value="Genomic_DNA"/>
</dbReference>
<evidence type="ECO:0000256" key="1">
    <source>
        <dbReference type="SAM" id="SignalP"/>
    </source>
</evidence>
<dbReference type="Proteomes" id="UP001447842">
    <property type="component" value="Chromosome"/>
</dbReference>
<feature type="chain" id="PRO_5046843034" evidence="1">
    <location>
        <begin position="23"/>
        <end position="194"/>
    </location>
</feature>
<reference evidence="2 3" key="1">
    <citation type="submission" date="2024-03" db="EMBL/GenBank/DDBJ databases">
        <title>Sulfurimonas sp. HSL3-1.</title>
        <authorList>
            <person name="Wang S."/>
        </authorList>
    </citation>
    <scope>NUCLEOTIDE SEQUENCE [LARGE SCALE GENOMIC DNA]</scope>
    <source>
        <strain evidence="2 3">HSL3-1</strain>
    </source>
</reference>
<dbReference type="InterPro" id="IPR042245">
    <property type="entry name" value="Tgt2/MlaC_sf"/>
</dbReference>
<organism evidence="2 3">
    <name type="scientific">Sulfurimonas diazotrophicus</name>
    <dbReference type="NCBI Taxonomy" id="3131939"/>
    <lineage>
        <taxon>Bacteria</taxon>
        <taxon>Pseudomonadati</taxon>
        <taxon>Campylobacterota</taxon>
        <taxon>Epsilonproteobacteria</taxon>
        <taxon>Campylobacterales</taxon>
        <taxon>Sulfurimonadaceae</taxon>
        <taxon>Sulfurimonas</taxon>
    </lineage>
</organism>
<sequence length="194" mass="22427">MKKLFYLALLSLLLPLSAAALEANEIGSVMRQKVDTVLEILNDHNKSKTDRNAAIEQEMNPYFDFVLMAKLSLGKSGWQEATPAQRKEYVVLFERRIKDFYMSKLDLYKDEAITLEAPQQVKNRIYLNSFIIEKGEKKEVLYKFYHAKEGWLIYDVDVLGVSIIQSYRSQFAGELEKGSIEQLLIKLRQPQPDA</sequence>
<dbReference type="Pfam" id="PF05494">
    <property type="entry name" value="MlaC"/>
    <property type="match status" value="1"/>
</dbReference>
<keyword evidence="1" id="KW-0732">Signal</keyword>